<dbReference type="NCBIfam" id="NF001136">
    <property type="entry name" value="PRK00142.1-4"/>
    <property type="match status" value="1"/>
</dbReference>
<dbReference type="Pfam" id="PF17773">
    <property type="entry name" value="UPF0176_N"/>
    <property type="match status" value="1"/>
</dbReference>
<comment type="function">
    <text evidence="1">Catalyzes oxygen-dependent 5-hydroxyuridine (ho5U) modification at position 34 in tRNAs.</text>
</comment>
<accession>A0A951UNF1</accession>
<proteinExistence type="inferred from homology"/>
<organism evidence="3 4">
    <name type="scientific">Drouetiella hepatica Uher 2000/2452</name>
    <dbReference type="NCBI Taxonomy" id="904376"/>
    <lineage>
        <taxon>Bacteria</taxon>
        <taxon>Bacillati</taxon>
        <taxon>Cyanobacteriota</taxon>
        <taxon>Cyanophyceae</taxon>
        <taxon>Oculatellales</taxon>
        <taxon>Oculatellaceae</taxon>
        <taxon>Drouetiella</taxon>
    </lineage>
</organism>
<comment type="catalytic activity">
    <reaction evidence="1">
        <text>uridine(34) in tRNA + AH2 + O2 = 5-hydroxyuridine(34) in tRNA + A + H2O</text>
        <dbReference type="Rhea" id="RHEA:64224"/>
        <dbReference type="Rhea" id="RHEA-COMP:11727"/>
        <dbReference type="Rhea" id="RHEA-COMP:13381"/>
        <dbReference type="ChEBI" id="CHEBI:13193"/>
        <dbReference type="ChEBI" id="CHEBI:15377"/>
        <dbReference type="ChEBI" id="CHEBI:15379"/>
        <dbReference type="ChEBI" id="CHEBI:17499"/>
        <dbReference type="ChEBI" id="CHEBI:65315"/>
        <dbReference type="ChEBI" id="CHEBI:136877"/>
    </reaction>
</comment>
<evidence type="ECO:0000313" key="3">
    <source>
        <dbReference type="EMBL" id="MBW4658583.1"/>
    </source>
</evidence>
<name>A0A951UNF1_9CYAN</name>
<gene>
    <name evidence="1" type="primary">trhO</name>
    <name evidence="3" type="ORF">KME15_07905</name>
</gene>
<dbReference type="EMBL" id="JAHHHD010000006">
    <property type="protein sequence ID" value="MBW4658583.1"/>
    <property type="molecule type" value="Genomic_DNA"/>
</dbReference>
<sequence>MSWVVATFYKFVRLSDFAEIRSPLLNVCQAQNLRGTILLAQEGINGTIAGSREAIDSVLAYLRSDGRLSDLEHKESVADTFPFDRMKVKLKREIVTLGLPDVDPSEQVGTYVNPQDWNALITDPDTVVIDTRNDYEVKIGSFQNAQNPETESFRDFPTYVQNNLNPAQHKKVAMFCTGGIRCEKASAYLLSQGFQEVYHLRGGILKYLEEVPAEDSLWQGECFVFDQRVAIQHGLEPGTHEMCLGCGHPISTNDKNSPAYEIGVSCPDCFAELTEEKRSIRRSAWKSRQANGHPQSPF</sequence>
<dbReference type="PANTHER" id="PTHR43268:SF3">
    <property type="entry name" value="RHODANESE-LIKE DOMAIN-CONTAINING PROTEIN 7-RELATED"/>
    <property type="match status" value="1"/>
</dbReference>
<dbReference type="Gene3D" id="3.40.250.10">
    <property type="entry name" value="Rhodanese-like domain"/>
    <property type="match status" value="1"/>
</dbReference>
<evidence type="ECO:0000256" key="1">
    <source>
        <dbReference type="HAMAP-Rule" id="MF_00469"/>
    </source>
</evidence>
<comment type="caution">
    <text evidence="3">The sequence shown here is derived from an EMBL/GenBank/DDBJ whole genome shotgun (WGS) entry which is preliminary data.</text>
</comment>
<dbReference type="Gene3D" id="3.30.70.100">
    <property type="match status" value="1"/>
</dbReference>
<dbReference type="SMART" id="SM00450">
    <property type="entry name" value="RHOD"/>
    <property type="match status" value="1"/>
</dbReference>
<reference evidence="3" key="1">
    <citation type="submission" date="2021-05" db="EMBL/GenBank/DDBJ databases">
        <authorList>
            <person name="Pietrasiak N."/>
            <person name="Ward R."/>
            <person name="Stajich J.E."/>
            <person name="Kurbessoian T."/>
        </authorList>
    </citation>
    <scope>NUCLEOTIDE SEQUENCE</scope>
    <source>
        <strain evidence="3">UHER 2000/2452</strain>
    </source>
</reference>
<feature type="domain" description="Rhodanese" evidence="2">
    <location>
        <begin position="122"/>
        <end position="216"/>
    </location>
</feature>
<keyword evidence="1" id="KW-0560">Oxidoreductase</keyword>
<dbReference type="CDD" id="cd01518">
    <property type="entry name" value="RHOD_YceA"/>
    <property type="match status" value="1"/>
</dbReference>
<dbReference type="InterPro" id="IPR001763">
    <property type="entry name" value="Rhodanese-like_dom"/>
</dbReference>
<dbReference type="NCBIfam" id="NF001135">
    <property type="entry name" value="PRK00142.1-3"/>
    <property type="match status" value="1"/>
</dbReference>
<comment type="similarity">
    <text evidence="1">Belongs to the TrhO family.</text>
</comment>
<dbReference type="Proteomes" id="UP000757435">
    <property type="component" value="Unassembled WGS sequence"/>
</dbReference>
<dbReference type="PROSITE" id="PS50206">
    <property type="entry name" value="RHODANESE_3"/>
    <property type="match status" value="1"/>
</dbReference>
<dbReference type="InterPro" id="IPR036873">
    <property type="entry name" value="Rhodanese-like_dom_sf"/>
</dbReference>
<keyword evidence="1" id="KW-0819">tRNA processing</keyword>
<dbReference type="EC" id="1.14.-.-" evidence="1"/>
<dbReference type="HAMAP" id="MF_00469">
    <property type="entry name" value="TrhO"/>
    <property type="match status" value="1"/>
</dbReference>
<dbReference type="GO" id="GO:0006400">
    <property type="term" value="P:tRNA modification"/>
    <property type="evidence" value="ECO:0007669"/>
    <property type="project" value="UniProtKB-UniRule"/>
</dbReference>
<evidence type="ECO:0000313" key="4">
    <source>
        <dbReference type="Proteomes" id="UP000757435"/>
    </source>
</evidence>
<dbReference type="AlphaFoldDB" id="A0A951UNF1"/>
<reference evidence="3" key="2">
    <citation type="journal article" date="2022" name="Microbiol. Resour. Announc.">
        <title>Metagenome Sequencing to Explore Phylogenomics of Terrestrial Cyanobacteria.</title>
        <authorList>
            <person name="Ward R.D."/>
            <person name="Stajich J.E."/>
            <person name="Johansen J.R."/>
            <person name="Huntemann M."/>
            <person name="Clum A."/>
            <person name="Foster B."/>
            <person name="Foster B."/>
            <person name="Roux S."/>
            <person name="Palaniappan K."/>
            <person name="Varghese N."/>
            <person name="Mukherjee S."/>
            <person name="Reddy T.B.K."/>
            <person name="Daum C."/>
            <person name="Copeland A."/>
            <person name="Chen I.A."/>
            <person name="Ivanova N.N."/>
            <person name="Kyrpides N.C."/>
            <person name="Shapiro N."/>
            <person name="Eloe-Fadrosh E.A."/>
            <person name="Pietrasiak N."/>
        </authorList>
    </citation>
    <scope>NUCLEOTIDE SEQUENCE</scope>
    <source>
        <strain evidence="3">UHER 2000/2452</strain>
    </source>
</reference>
<dbReference type="SUPFAM" id="SSF52821">
    <property type="entry name" value="Rhodanese/Cell cycle control phosphatase"/>
    <property type="match status" value="1"/>
</dbReference>
<evidence type="ECO:0000259" key="2">
    <source>
        <dbReference type="PROSITE" id="PS50206"/>
    </source>
</evidence>
<dbReference type="GO" id="GO:0016705">
    <property type="term" value="F:oxidoreductase activity, acting on paired donors, with incorporation or reduction of molecular oxygen"/>
    <property type="evidence" value="ECO:0007669"/>
    <property type="project" value="UniProtKB-UniRule"/>
</dbReference>
<dbReference type="InterPro" id="IPR040503">
    <property type="entry name" value="TRHO_N"/>
</dbReference>
<dbReference type="InterPro" id="IPR020936">
    <property type="entry name" value="TrhO"/>
</dbReference>
<dbReference type="PANTHER" id="PTHR43268">
    <property type="entry name" value="THIOSULFATE SULFURTRANSFERASE/RHODANESE-LIKE DOMAIN-CONTAINING PROTEIN 2"/>
    <property type="match status" value="1"/>
</dbReference>
<dbReference type="Pfam" id="PF00581">
    <property type="entry name" value="Rhodanese"/>
    <property type="match status" value="1"/>
</dbReference>
<protein>
    <recommendedName>
        <fullName evidence="1">tRNA uridine(34) hydroxylase</fullName>
        <ecNumber evidence="1">1.14.-.-</ecNumber>
    </recommendedName>
    <alternativeName>
        <fullName evidence="1">tRNA hydroxylation protein O</fullName>
    </alternativeName>
</protein>